<evidence type="ECO:0000313" key="3">
    <source>
        <dbReference type="Proteomes" id="UP000636800"/>
    </source>
</evidence>
<comment type="caution">
    <text evidence="2">The sequence shown here is derived from an EMBL/GenBank/DDBJ whole genome shotgun (WGS) entry which is preliminary data.</text>
</comment>
<evidence type="ECO:0000313" key="2">
    <source>
        <dbReference type="EMBL" id="KAG0445771.1"/>
    </source>
</evidence>
<organism evidence="2 3">
    <name type="scientific">Vanilla planifolia</name>
    <name type="common">Vanilla</name>
    <dbReference type="NCBI Taxonomy" id="51239"/>
    <lineage>
        <taxon>Eukaryota</taxon>
        <taxon>Viridiplantae</taxon>
        <taxon>Streptophyta</taxon>
        <taxon>Embryophyta</taxon>
        <taxon>Tracheophyta</taxon>
        <taxon>Spermatophyta</taxon>
        <taxon>Magnoliopsida</taxon>
        <taxon>Liliopsida</taxon>
        <taxon>Asparagales</taxon>
        <taxon>Orchidaceae</taxon>
        <taxon>Vanilloideae</taxon>
        <taxon>Vanilleae</taxon>
        <taxon>Vanilla</taxon>
    </lineage>
</organism>
<reference evidence="3 4" key="1">
    <citation type="journal article" date="2020" name="Nat. Food">
        <title>A phased Vanilla planifolia genome enables genetic improvement of flavour and production.</title>
        <authorList>
            <person name="Hasing T."/>
            <person name="Tang H."/>
            <person name="Brym M."/>
            <person name="Khazi F."/>
            <person name="Huang T."/>
            <person name="Chambers A.H."/>
        </authorList>
    </citation>
    <scope>NUCLEOTIDE SEQUENCE [LARGE SCALE GENOMIC DNA]</scope>
    <source>
        <tissue evidence="2">Leaf</tissue>
    </source>
</reference>
<accession>A0A835P593</accession>
<evidence type="ECO:0000313" key="4">
    <source>
        <dbReference type="Proteomes" id="UP000639772"/>
    </source>
</evidence>
<name>A0A835P593_VANPL</name>
<sequence>MQEEEALNQGQNSIWVLMDTRQGEPIVLQDSNSHTKQEEGRETPRLLAAWECQTAQLGRLPAFCALWPDDQEGARTLYFRRIVDRAS</sequence>
<dbReference type="Proteomes" id="UP000636800">
    <property type="component" value="Unassembled WGS sequence"/>
</dbReference>
<proteinExistence type="predicted"/>
<dbReference type="Proteomes" id="UP000639772">
    <property type="component" value="Unassembled WGS sequence"/>
</dbReference>
<dbReference type="AlphaFoldDB" id="A0A835P593"/>
<dbReference type="EMBL" id="JADCNM010000662">
    <property type="protein sequence ID" value="KAG0445760.1"/>
    <property type="molecule type" value="Genomic_DNA"/>
</dbReference>
<evidence type="ECO:0000313" key="1">
    <source>
        <dbReference type="EMBL" id="KAG0445760.1"/>
    </source>
</evidence>
<protein>
    <submittedName>
        <fullName evidence="2">Uncharacterized protein</fullName>
    </submittedName>
</protein>
<dbReference type="EMBL" id="JADCNL010000661">
    <property type="protein sequence ID" value="KAG0445771.1"/>
    <property type="molecule type" value="Genomic_DNA"/>
</dbReference>
<keyword evidence="3" id="KW-1185">Reference proteome</keyword>
<gene>
    <name evidence="2" type="ORF">HPP92_029161</name>
    <name evidence="1" type="ORF">HPP92_029174</name>
</gene>